<feature type="transmembrane region" description="Helical" evidence="6">
    <location>
        <begin position="74"/>
        <end position="92"/>
    </location>
</feature>
<dbReference type="EMBL" id="CAFBOC010000013">
    <property type="protein sequence ID" value="CAB4981353.1"/>
    <property type="molecule type" value="Genomic_DNA"/>
</dbReference>
<dbReference type="Gene3D" id="1.25.40.10">
    <property type="entry name" value="Tetratricopeptide repeat domain"/>
    <property type="match status" value="1"/>
</dbReference>
<dbReference type="PANTHER" id="PTHR37422">
    <property type="entry name" value="TEICHURONIC ACID BIOSYNTHESIS PROTEIN TUAE"/>
    <property type="match status" value="1"/>
</dbReference>
<dbReference type="EMBL" id="CAESAE010000002">
    <property type="protein sequence ID" value="CAB4332728.1"/>
    <property type="molecule type" value="Genomic_DNA"/>
</dbReference>
<dbReference type="AlphaFoldDB" id="A0A6J5YUW1"/>
<evidence type="ECO:0000313" key="14">
    <source>
        <dbReference type="EMBL" id="CAB4981353.1"/>
    </source>
</evidence>
<dbReference type="EMBL" id="CAFBNH010000005">
    <property type="protein sequence ID" value="CAB4948335.1"/>
    <property type="molecule type" value="Genomic_DNA"/>
</dbReference>
<keyword evidence="4 6" id="KW-0472">Membrane</keyword>
<evidence type="ECO:0000256" key="5">
    <source>
        <dbReference type="SAM" id="MobiDB-lite"/>
    </source>
</evidence>
<proteinExistence type="predicted"/>
<feature type="transmembrane region" description="Helical" evidence="6">
    <location>
        <begin position="180"/>
        <end position="199"/>
    </location>
</feature>
<evidence type="ECO:0000256" key="2">
    <source>
        <dbReference type="ARBA" id="ARBA00022692"/>
    </source>
</evidence>
<feature type="transmembrane region" description="Helical" evidence="6">
    <location>
        <begin position="45"/>
        <end position="67"/>
    </location>
</feature>
<evidence type="ECO:0000313" key="12">
    <source>
        <dbReference type="EMBL" id="CAB4864431.1"/>
    </source>
</evidence>
<evidence type="ECO:0000256" key="6">
    <source>
        <dbReference type="SAM" id="Phobius"/>
    </source>
</evidence>
<dbReference type="EMBL" id="CAEZZW010000004">
    <property type="protein sequence ID" value="CAB4780219.1"/>
    <property type="molecule type" value="Genomic_DNA"/>
</dbReference>
<accession>A0A6J5YUW1</accession>
<organism evidence="8">
    <name type="scientific">freshwater metagenome</name>
    <dbReference type="NCBI Taxonomy" id="449393"/>
    <lineage>
        <taxon>unclassified sequences</taxon>
        <taxon>metagenomes</taxon>
        <taxon>ecological metagenomes</taxon>
    </lineage>
</organism>
<dbReference type="EMBL" id="CAFBQX010000002">
    <property type="protein sequence ID" value="CAB5071123.1"/>
    <property type="molecule type" value="Genomic_DNA"/>
</dbReference>
<dbReference type="Pfam" id="PF04932">
    <property type="entry name" value="Wzy_C"/>
    <property type="match status" value="1"/>
</dbReference>
<evidence type="ECO:0000256" key="4">
    <source>
        <dbReference type="ARBA" id="ARBA00023136"/>
    </source>
</evidence>
<comment type="subcellular location">
    <subcellularLocation>
        <location evidence="1">Membrane</location>
        <topology evidence="1">Multi-pass membrane protein</topology>
    </subcellularLocation>
</comment>
<sequence length="811" mass="89063">MKFSSQASAVVATAEKITGIQRLVLVTGALTTMFVWTGLSDPVNLPKMFIVAVLGAWIFGAVVMGTIISRGKNFTLGSFAVVLFAIGLFISTLSTDNRYTAFFGADMRNNGFFSYFALATLMVAAMMSFRLENIKHVMLGFNVVGLWLTAYGFIQLSHNDPLPWVNAYGPIIGTLGNPDFVSALLGSSAIAMFWFLLSATTMSRRLITAAALLAELFILYKTGSIQGLVAFVVGLGLISLTRILQWNKRVGLSGIVFGSILATPILLGLFGMGPLGEKLHRSSVGIRQDYWSAAIHMFKAHPLFGVGIERFGENYFQYAPAIRQVQTQATNNAHNVFLHFLSTGGLILLLPYLALLAIIAWTGLRGIWRTRGHVQINLVSLFAIWIGLALISFISIDNIGVGVWFWISGGALYGASHQSRSATGNDSKILSQNGRGKTSSHKSNFSLMTPAVSLIFSIIALVIMIPAWKASTALHIVFFNRDGLNAEQYVARLKEIAAIQPNNLQLQFSTANLALKANGSEMALSYAQKIIKKDPRPYSAYQLSALVNEAIGKPQDAIPFRLKMLRLNPNDNTIFMGILEDYLKHKDFDKAKSLSLAISKENQLSRLESIASLFEKYQLFDSAVIYRKRAFELDSSNLERVFPLMNDYMSLGDNSGAITLAQKVAQIQPGSEYEARAWDASRLFTRSLPIRQKASALDPTNLSKLNSLLWNFMNVGNSSKARDIASEISRLKPGSSEEADAFENSGQYSRALSYRVQFLNAHPQDPGALLSLASNYMKSGQRALSLPLIEKIQQVAPSSIWSQYAQDLLKG</sequence>
<feature type="transmembrane region" description="Helical" evidence="6">
    <location>
        <begin position="251"/>
        <end position="272"/>
    </location>
</feature>
<dbReference type="PANTHER" id="PTHR37422:SF13">
    <property type="entry name" value="LIPOPOLYSACCHARIDE BIOSYNTHESIS PROTEIN PA4999-RELATED"/>
    <property type="match status" value="1"/>
</dbReference>
<dbReference type="EMBL" id="CAFBLD010000004">
    <property type="protein sequence ID" value="CAB4864431.1"/>
    <property type="molecule type" value="Genomic_DNA"/>
</dbReference>
<keyword evidence="2 6" id="KW-0812">Transmembrane</keyword>
<dbReference type="SUPFAM" id="SSF48452">
    <property type="entry name" value="TPR-like"/>
    <property type="match status" value="2"/>
</dbReference>
<protein>
    <submittedName>
        <fullName evidence="8">Unannotated protein</fullName>
    </submittedName>
</protein>
<feature type="transmembrane region" description="Helical" evidence="6">
    <location>
        <begin position="228"/>
        <end position="244"/>
    </location>
</feature>
<reference evidence="8" key="1">
    <citation type="submission" date="2020-05" db="EMBL/GenBank/DDBJ databases">
        <authorList>
            <person name="Chiriac C."/>
            <person name="Salcher M."/>
            <person name="Ghai R."/>
            <person name="Kavagutti S V."/>
        </authorList>
    </citation>
    <scope>NUCLEOTIDE SEQUENCE</scope>
</reference>
<evidence type="ECO:0000313" key="9">
    <source>
        <dbReference type="EMBL" id="CAB4689880.1"/>
    </source>
</evidence>
<keyword evidence="3 6" id="KW-1133">Transmembrane helix</keyword>
<dbReference type="InterPro" id="IPR007016">
    <property type="entry name" value="O-antigen_ligase-rel_domated"/>
</dbReference>
<evidence type="ECO:0000313" key="8">
    <source>
        <dbReference type="EMBL" id="CAB4332728.1"/>
    </source>
</evidence>
<feature type="region of interest" description="Disordered" evidence="5">
    <location>
        <begin position="422"/>
        <end position="442"/>
    </location>
</feature>
<evidence type="ECO:0000256" key="1">
    <source>
        <dbReference type="ARBA" id="ARBA00004141"/>
    </source>
</evidence>
<feature type="domain" description="O-antigen ligase-related" evidence="7">
    <location>
        <begin position="211"/>
        <end position="352"/>
    </location>
</feature>
<evidence type="ECO:0000259" key="7">
    <source>
        <dbReference type="Pfam" id="PF04932"/>
    </source>
</evidence>
<dbReference type="InterPro" id="IPR011990">
    <property type="entry name" value="TPR-like_helical_dom_sf"/>
</dbReference>
<evidence type="ECO:0000313" key="11">
    <source>
        <dbReference type="EMBL" id="CAB4780219.1"/>
    </source>
</evidence>
<feature type="transmembrane region" description="Helical" evidence="6">
    <location>
        <begin position="136"/>
        <end position="154"/>
    </location>
</feature>
<name>A0A6J5YUW1_9ZZZZ</name>
<dbReference type="GO" id="GO:0016020">
    <property type="term" value="C:membrane"/>
    <property type="evidence" value="ECO:0007669"/>
    <property type="project" value="UniProtKB-SubCell"/>
</dbReference>
<feature type="transmembrane region" description="Helical" evidence="6">
    <location>
        <begin position="376"/>
        <end position="396"/>
    </location>
</feature>
<dbReference type="EMBL" id="CAEZYM010000009">
    <property type="protein sequence ID" value="CAB4727428.1"/>
    <property type="molecule type" value="Genomic_DNA"/>
</dbReference>
<feature type="transmembrane region" description="Helical" evidence="6">
    <location>
        <begin position="447"/>
        <end position="468"/>
    </location>
</feature>
<evidence type="ECO:0000313" key="15">
    <source>
        <dbReference type="EMBL" id="CAB5071123.1"/>
    </source>
</evidence>
<feature type="transmembrane region" description="Helical" evidence="6">
    <location>
        <begin position="112"/>
        <end position="129"/>
    </location>
</feature>
<feature type="transmembrane region" description="Helical" evidence="6">
    <location>
        <begin position="20"/>
        <end position="39"/>
    </location>
</feature>
<evidence type="ECO:0000256" key="3">
    <source>
        <dbReference type="ARBA" id="ARBA00022989"/>
    </source>
</evidence>
<evidence type="ECO:0000313" key="10">
    <source>
        <dbReference type="EMBL" id="CAB4727428.1"/>
    </source>
</evidence>
<dbReference type="EMBL" id="CAEZXO010000003">
    <property type="protein sequence ID" value="CAB4689880.1"/>
    <property type="molecule type" value="Genomic_DNA"/>
</dbReference>
<feature type="transmembrane region" description="Helical" evidence="6">
    <location>
        <begin position="336"/>
        <end position="364"/>
    </location>
</feature>
<dbReference type="InterPro" id="IPR051533">
    <property type="entry name" value="WaaL-like"/>
</dbReference>
<evidence type="ECO:0000313" key="13">
    <source>
        <dbReference type="EMBL" id="CAB4948335.1"/>
    </source>
</evidence>
<gene>
    <name evidence="9" type="ORF">UFOPK2510_00602</name>
    <name evidence="10" type="ORF">UFOPK2718_01010</name>
    <name evidence="11" type="ORF">UFOPK2936_00848</name>
    <name evidence="12" type="ORF">UFOPK3328_00671</name>
    <name evidence="13" type="ORF">UFOPK3779_01024</name>
    <name evidence="14" type="ORF">UFOPK3913_01156</name>
    <name evidence="8" type="ORF">UFOPK4107_00344</name>
    <name evidence="15" type="ORF">UFOPK4403_00534</name>
</gene>